<evidence type="ECO:0000313" key="2">
    <source>
        <dbReference type="EMBL" id="MBU5439614.1"/>
    </source>
</evidence>
<protein>
    <submittedName>
        <fullName evidence="2">Aminoglycoside phosphotransferase family protein</fullName>
    </submittedName>
</protein>
<dbReference type="RefSeq" id="WP_216521338.1">
    <property type="nucleotide sequence ID" value="NZ_JAHLPM010000017.1"/>
</dbReference>
<gene>
    <name evidence="2" type="ORF">KQI42_16490</name>
</gene>
<dbReference type="Proteomes" id="UP000749471">
    <property type="component" value="Unassembled WGS sequence"/>
</dbReference>
<accession>A0ABS6EBN6</accession>
<organism evidence="2 3">
    <name type="scientific">Tissierella simiarum</name>
    <dbReference type="NCBI Taxonomy" id="2841534"/>
    <lineage>
        <taxon>Bacteria</taxon>
        <taxon>Bacillati</taxon>
        <taxon>Bacillota</taxon>
        <taxon>Tissierellia</taxon>
        <taxon>Tissierellales</taxon>
        <taxon>Tissierellaceae</taxon>
        <taxon>Tissierella</taxon>
    </lineage>
</organism>
<proteinExistence type="predicted"/>
<dbReference type="Pfam" id="PF01636">
    <property type="entry name" value="APH"/>
    <property type="match status" value="1"/>
</dbReference>
<dbReference type="InterPro" id="IPR002575">
    <property type="entry name" value="Aminoglycoside_PTrfase"/>
</dbReference>
<evidence type="ECO:0000259" key="1">
    <source>
        <dbReference type="Pfam" id="PF01636"/>
    </source>
</evidence>
<keyword evidence="3" id="KW-1185">Reference proteome</keyword>
<dbReference type="InterPro" id="IPR051678">
    <property type="entry name" value="AGP_Transferase"/>
</dbReference>
<dbReference type="EMBL" id="JAHLPM010000017">
    <property type="protein sequence ID" value="MBU5439614.1"/>
    <property type="molecule type" value="Genomic_DNA"/>
</dbReference>
<evidence type="ECO:0000313" key="3">
    <source>
        <dbReference type="Proteomes" id="UP000749471"/>
    </source>
</evidence>
<comment type="caution">
    <text evidence="2">The sequence shown here is derived from an EMBL/GenBank/DDBJ whole genome shotgun (WGS) entry which is preliminary data.</text>
</comment>
<reference evidence="2 3" key="1">
    <citation type="submission" date="2021-06" db="EMBL/GenBank/DDBJ databases">
        <authorList>
            <person name="Sun Q."/>
            <person name="Li D."/>
        </authorList>
    </citation>
    <scope>NUCLEOTIDE SEQUENCE [LARGE SCALE GENOMIC DNA]</scope>
    <source>
        <strain evidence="2 3">MSJ-40</strain>
    </source>
</reference>
<sequence length="292" mass="34050">MGIKKWREPIIDSFLIPLSKDIKLLSVDGYPHAGNDVFQCSGIKNGELINFYLKVSRQIGADIENEIEAINKLSNSNILVPQIIDSNIKYKYPFIATLEVQGKRLSNILSIYEENEILDQSLHYMPKFGENLGKIHSLDLSWDNVKPRKFHFHPDDEYLKKFNLIKAGDWLAENEPLAKTMTFIHGDHHYANILWKDGNISSVLDWELCGVGWKEFDIAWALILRPLQRFMKTRVEREAFLEGYNKYGSYDKKALNYCTVLIYMHFYSIGKVAKDNEYTEFVLKEIERIMKD</sequence>
<dbReference type="PANTHER" id="PTHR21310">
    <property type="entry name" value="AMINOGLYCOSIDE PHOSPHOTRANSFERASE-RELATED-RELATED"/>
    <property type="match status" value="1"/>
</dbReference>
<name>A0ABS6EBN6_9FIRM</name>
<feature type="domain" description="Aminoglycoside phosphotransferase" evidence="1">
    <location>
        <begin position="50"/>
        <end position="244"/>
    </location>
</feature>